<keyword evidence="3" id="KW-0731">Sigma factor</keyword>
<dbReference type="Gene3D" id="1.10.10.10">
    <property type="entry name" value="Winged helix-like DNA-binding domain superfamily/Winged helix DNA-binding domain"/>
    <property type="match status" value="1"/>
</dbReference>
<comment type="caution">
    <text evidence="7">The sequence shown here is derived from an EMBL/GenBank/DDBJ whole genome shotgun (WGS) entry which is preliminary data.</text>
</comment>
<evidence type="ECO:0000256" key="1">
    <source>
        <dbReference type="ARBA" id="ARBA00010641"/>
    </source>
</evidence>
<dbReference type="Proteomes" id="UP001199319">
    <property type="component" value="Unassembled WGS sequence"/>
</dbReference>
<dbReference type="NCBIfam" id="TIGR02937">
    <property type="entry name" value="sigma70-ECF"/>
    <property type="match status" value="1"/>
</dbReference>
<proteinExistence type="inferred from homology"/>
<dbReference type="SUPFAM" id="SSF88946">
    <property type="entry name" value="Sigma2 domain of RNA polymerase sigma factors"/>
    <property type="match status" value="1"/>
</dbReference>
<dbReference type="GO" id="GO:0006352">
    <property type="term" value="P:DNA-templated transcription initiation"/>
    <property type="evidence" value="ECO:0007669"/>
    <property type="project" value="InterPro"/>
</dbReference>
<evidence type="ECO:0000256" key="4">
    <source>
        <dbReference type="ARBA" id="ARBA00023125"/>
    </source>
</evidence>
<dbReference type="PANTHER" id="PTHR43133:SF8">
    <property type="entry name" value="RNA POLYMERASE SIGMA FACTOR HI_1459-RELATED"/>
    <property type="match status" value="1"/>
</dbReference>
<dbReference type="InterPro" id="IPR036388">
    <property type="entry name" value="WH-like_DNA-bd_sf"/>
</dbReference>
<evidence type="ECO:0000256" key="2">
    <source>
        <dbReference type="ARBA" id="ARBA00023015"/>
    </source>
</evidence>
<feature type="domain" description="RNA polymerase sigma-70 region 2" evidence="6">
    <location>
        <begin position="21"/>
        <end position="90"/>
    </location>
</feature>
<name>A0AAE3ADV0_9FIRM</name>
<organism evidence="7 8">
    <name type="scientific">Brotocaccenecus cirricatena</name>
    <dbReference type="NCBI Taxonomy" id="3064195"/>
    <lineage>
        <taxon>Bacteria</taxon>
        <taxon>Bacillati</taxon>
        <taxon>Bacillota</taxon>
        <taxon>Clostridia</taxon>
        <taxon>Eubacteriales</taxon>
        <taxon>Oscillospiraceae</taxon>
        <taxon>Brotocaccenecus</taxon>
    </lineage>
</organism>
<dbReference type="GO" id="GO:0003677">
    <property type="term" value="F:DNA binding"/>
    <property type="evidence" value="ECO:0007669"/>
    <property type="project" value="UniProtKB-KW"/>
</dbReference>
<keyword evidence="2" id="KW-0805">Transcription regulation</keyword>
<dbReference type="RefSeq" id="WP_302927977.1">
    <property type="nucleotide sequence ID" value="NZ_JAJEPW010000006.1"/>
</dbReference>
<accession>A0AAE3ADV0</accession>
<keyword evidence="5" id="KW-0804">Transcription</keyword>
<reference evidence="7" key="1">
    <citation type="submission" date="2021-10" db="EMBL/GenBank/DDBJ databases">
        <title>Anaerobic single-cell dispensing facilitates the cultivation of human gut bacteria.</title>
        <authorList>
            <person name="Afrizal A."/>
        </authorList>
    </citation>
    <scope>NUCLEOTIDE SEQUENCE</scope>
    <source>
        <strain evidence="7">CLA-AA-H272</strain>
    </source>
</reference>
<dbReference type="InterPro" id="IPR039425">
    <property type="entry name" value="RNA_pol_sigma-70-like"/>
</dbReference>
<sequence length="185" mass="21759">MLPICILAIRDDDDRAYMTRLYVKYQRLMYRTIYDILGDKWATEDVLQTTLLRLIDHLDTLRRLEPEGLAGYIAAACRHTAYNAVRDSSRHPWLPLDGGPEVPDERQEVEDRVLRRLELDALAQVWPRLDENTRWLPEARYILDYSDGELARELGVKPDSVRMALTRARRKARRLMENQHSKENV</sequence>
<evidence type="ECO:0000256" key="5">
    <source>
        <dbReference type="ARBA" id="ARBA00023163"/>
    </source>
</evidence>
<dbReference type="InterPro" id="IPR013325">
    <property type="entry name" value="RNA_pol_sigma_r2"/>
</dbReference>
<evidence type="ECO:0000313" key="8">
    <source>
        <dbReference type="Proteomes" id="UP001199319"/>
    </source>
</evidence>
<comment type="similarity">
    <text evidence="1">Belongs to the sigma-70 factor family. ECF subfamily.</text>
</comment>
<dbReference type="GO" id="GO:0016987">
    <property type="term" value="F:sigma factor activity"/>
    <property type="evidence" value="ECO:0007669"/>
    <property type="project" value="UniProtKB-KW"/>
</dbReference>
<dbReference type="InterPro" id="IPR014284">
    <property type="entry name" value="RNA_pol_sigma-70_dom"/>
</dbReference>
<evidence type="ECO:0000259" key="6">
    <source>
        <dbReference type="Pfam" id="PF04542"/>
    </source>
</evidence>
<dbReference type="Gene3D" id="1.10.1740.10">
    <property type="match status" value="1"/>
</dbReference>
<dbReference type="Pfam" id="PF04542">
    <property type="entry name" value="Sigma70_r2"/>
    <property type="match status" value="1"/>
</dbReference>
<evidence type="ECO:0000256" key="3">
    <source>
        <dbReference type="ARBA" id="ARBA00023082"/>
    </source>
</evidence>
<dbReference type="SUPFAM" id="SSF88659">
    <property type="entry name" value="Sigma3 and sigma4 domains of RNA polymerase sigma factors"/>
    <property type="match status" value="1"/>
</dbReference>
<dbReference type="AlphaFoldDB" id="A0AAE3ADV0"/>
<gene>
    <name evidence="7" type="ORF">LKD37_03625</name>
</gene>
<keyword evidence="8" id="KW-1185">Reference proteome</keyword>
<dbReference type="PANTHER" id="PTHR43133">
    <property type="entry name" value="RNA POLYMERASE ECF-TYPE SIGMA FACTO"/>
    <property type="match status" value="1"/>
</dbReference>
<keyword evidence="4" id="KW-0238">DNA-binding</keyword>
<dbReference type="InterPro" id="IPR013324">
    <property type="entry name" value="RNA_pol_sigma_r3/r4-like"/>
</dbReference>
<dbReference type="EMBL" id="JAJEPW010000006">
    <property type="protein sequence ID" value="MCC2128620.1"/>
    <property type="molecule type" value="Genomic_DNA"/>
</dbReference>
<evidence type="ECO:0000313" key="7">
    <source>
        <dbReference type="EMBL" id="MCC2128620.1"/>
    </source>
</evidence>
<protein>
    <submittedName>
        <fullName evidence="7">Sigma-70 family RNA polymerase sigma factor</fullName>
    </submittedName>
</protein>
<dbReference type="InterPro" id="IPR007627">
    <property type="entry name" value="RNA_pol_sigma70_r2"/>
</dbReference>